<dbReference type="Gene3D" id="3.40.50.1110">
    <property type="entry name" value="SGNH hydrolase"/>
    <property type="match status" value="1"/>
</dbReference>
<proteinExistence type="predicted"/>
<dbReference type="Pfam" id="PF03629">
    <property type="entry name" value="SASA"/>
    <property type="match status" value="1"/>
</dbReference>
<keyword evidence="2" id="KW-0732">Signal</keyword>
<feature type="signal peptide" evidence="2">
    <location>
        <begin position="1"/>
        <end position="24"/>
    </location>
</feature>
<keyword evidence="1" id="KW-0378">Hydrolase</keyword>
<evidence type="ECO:0000313" key="5">
    <source>
        <dbReference type="Proteomes" id="UP001589890"/>
    </source>
</evidence>
<dbReference type="InterPro" id="IPR036514">
    <property type="entry name" value="SGNH_hydro_sf"/>
</dbReference>
<dbReference type="Proteomes" id="UP001589890">
    <property type="component" value="Unassembled WGS sequence"/>
</dbReference>
<evidence type="ECO:0000313" key="4">
    <source>
        <dbReference type="EMBL" id="MFC0627180.1"/>
    </source>
</evidence>
<dbReference type="EMBL" id="JBHLTC010000030">
    <property type="protein sequence ID" value="MFC0627180.1"/>
    <property type="molecule type" value="Genomic_DNA"/>
</dbReference>
<sequence>MPQVRRLTALCTGLLLASSGLITAIEPAGASRLAPTAGAATDAAAAAAAKADADAETAANACDPAVTAAAGFVPVLQIDLPQNAGWLNRPLPYTLDRTAEVGSSFDRVGYCLELDGPKGVQWVWTAMEPFTAAARRIGLPTRQGELVRQRVGDLEVSSNVPGVTNGSGQTGYLEMWPNKYEKNNSSQVANASGLTFDADDRPISSYGYGSFQVHQIGATRPSRLAADTVFAINSFTEPASGTLSIGIGTNTDGQPDWTFTNNAARYTQRRFTAYVRPSLVALTKSPQDRQLVPRDSRGGAVVPVAGRVTDARVREVKLRISGPSGTRTLTAPASQPFRFTPRINAGLHEYTFELRAIGPGINRVVAKREGVVSGDVYVVQGQSNAVASSYNGSAATEESPYLRSFGTSASGGQISGADRVWHYAAGDVTNQSGSVGQWAIRLGRRIVDTYKVPVALVNGAHGGQRISFFQRNDSKPNDLSTNYGRLRQRLVSAGLIGQVKGVLFYQGESDSDNASIHTSGFSALLNDWRADFGKTLPGGSKYYVHQVRTSPCRNSTSIALREAQRKMGDSLGVTVLSTNGLPGHDGCHYAWVGGYRELGDHNFAVIARDLYDGPKSGVAAPNPASASLAANGRQVTIQLRAADALKVDTGSKAHFRLTGTTATVTSVSYQPGGKLILALSGPATAATSVSYLSHNGAGPLITNATGAGLLAFQVPLT</sequence>
<comment type="caution">
    <text evidence="4">The sequence shown here is derived from an EMBL/GenBank/DDBJ whole genome shotgun (WGS) entry which is preliminary data.</text>
</comment>
<dbReference type="RefSeq" id="WP_380051549.1">
    <property type="nucleotide sequence ID" value="NZ_JBHLTC010000030.1"/>
</dbReference>
<evidence type="ECO:0000259" key="3">
    <source>
        <dbReference type="Pfam" id="PF03629"/>
    </source>
</evidence>
<feature type="chain" id="PRO_5047027445" evidence="2">
    <location>
        <begin position="25"/>
        <end position="717"/>
    </location>
</feature>
<dbReference type="InterPro" id="IPR005181">
    <property type="entry name" value="SASA"/>
</dbReference>
<evidence type="ECO:0000256" key="1">
    <source>
        <dbReference type="ARBA" id="ARBA00022801"/>
    </source>
</evidence>
<evidence type="ECO:0000256" key="2">
    <source>
        <dbReference type="SAM" id="SignalP"/>
    </source>
</evidence>
<gene>
    <name evidence="4" type="ORF">ACFFGN_24105</name>
</gene>
<protein>
    <submittedName>
        <fullName evidence="4">Sialate O-acetylesterase</fullName>
    </submittedName>
</protein>
<organism evidence="4 5">
    <name type="scientific">Kribbella deserti</name>
    <dbReference type="NCBI Taxonomy" id="1926257"/>
    <lineage>
        <taxon>Bacteria</taxon>
        <taxon>Bacillati</taxon>
        <taxon>Actinomycetota</taxon>
        <taxon>Actinomycetes</taxon>
        <taxon>Propionibacteriales</taxon>
        <taxon>Kribbellaceae</taxon>
        <taxon>Kribbella</taxon>
    </lineage>
</organism>
<reference evidence="4 5" key="1">
    <citation type="submission" date="2024-09" db="EMBL/GenBank/DDBJ databases">
        <authorList>
            <person name="Sun Q."/>
            <person name="Mori K."/>
        </authorList>
    </citation>
    <scope>NUCLEOTIDE SEQUENCE [LARGE SCALE GENOMIC DNA]</scope>
    <source>
        <strain evidence="4 5">CGMCC 1.15906</strain>
    </source>
</reference>
<keyword evidence="5" id="KW-1185">Reference proteome</keyword>
<dbReference type="SUPFAM" id="SSF52266">
    <property type="entry name" value="SGNH hydrolase"/>
    <property type="match status" value="1"/>
</dbReference>
<feature type="domain" description="Sialate O-acetylesterase" evidence="3">
    <location>
        <begin position="374"/>
        <end position="590"/>
    </location>
</feature>
<name>A0ABV6QRB4_9ACTN</name>
<accession>A0ABV6QRB4</accession>